<feature type="domain" description="S1 motif" evidence="7">
    <location>
        <begin position="277"/>
        <end position="347"/>
    </location>
</feature>
<feature type="domain" description="S1 motif" evidence="7">
    <location>
        <begin position="451"/>
        <end position="520"/>
    </location>
</feature>
<feature type="domain" description="S1 motif" evidence="7">
    <location>
        <begin position="192"/>
        <end position="260"/>
    </location>
</feature>
<evidence type="ECO:0000256" key="5">
    <source>
        <dbReference type="ARBA" id="ARBA00023274"/>
    </source>
</evidence>
<dbReference type="GO" id="GO:0005840">
    <property type="term" value="C:ribosome"/>
    <property type="evidence" value="ECO:0007669"/>
    <property type="project" value="UniProtKB-KW"/>
</dbReference>
<dbReference type="Gene3D" id="2.40.50.140">
    <property type="entry name" value="Nucleic acid-binding proteins"/>
    <property type="match status" value="5"/>
</dbReference>
<keyword evidence="2" id="KW-0677">Repeat</keyword>
<feature type="domain" description="S1 motif" evidence="7">
    <location>
        <begin position="364"/>
        <end position="434"/>
    </location>
</feature>
<evidence type="ECO:0000313" key="8">
    <source>
        <dbReference type="EMBL" id="GGP76132.1"/>
    </source>
</evidence>
<dbReference type="PRINTS" id="PR00681">
    <property type="entry name" value="RIBOSOMALS1"/>
</dbReference>
<comment type="function">
    <text evidence="6">Binds mRNA; thus facilitating recognition of the initiation point. It is needed to translate mRNA with a short Shine-Dalgarno (SD) purine-rich sequence.</text>
</comment>
<comment type="similarity">
    <text evidence="1 6">Belongs to the bacterial ribosomal protein bS1 family.</text>
</comment>
<protein>
    <recommendedName>
        <fullName evidence="6">30S ribosomal protein S1</fullName>
    </recommendedName>
</protein>
<reference evidence="9" key="1">
    <citation type="journal article" date="2019" name="Int. J. Syst. Evol. Microbiol.">
        <title>The Global Catalogue of Microorganisms (GCM) 10K type strain sequencing project: providing services to taxonomists for standard genome sequencing and annotation.</title>
        <authorList>
            <consortium name="The Broad Institute Genomics Platform"/>
            <consortium name="The Broad Institute Genome Sequencing Center for Infectious Disease"/>
            <person name="Wu L."/>
            <person name="Ma J."/>
        </authorList>
    </citation>
    <scope>NUCLEOTIDE SEQUENCE [LARGE SCALE GENOMIC DNA]</scope>
    <source>
        <strain evidence="9">JCM 32305</strain>
    </source>
</reference>
<dbReference type="CDD" id="cd05689">
    <property type="entry name" value="S1_RPS1_repeat_ec4"/>
    <property type="match status" value="1"/>
</dbReference>
<dbReference type="InterPro" id="IPR000110">
    <property type="entry name" value="Ribosomal_bS1"/>
</dbReference>
<keyword evidence="9" id="KW-1185">Reference proteome</keyword>
<dbReference type="PANTHER" id="PTHR10724:SF7">
    <property type="entry name" value="SMALL RIBOSOMAL SUBUNIT PROTEIN BS1C"/>
    <property type="match status" value="1"/>
</dbReference>
<dbReference type="Proteomes" id="UP000654004">
    <property type="component" value="Unassembled WGS sequence"/>
</dbReference>
<dbReference type="NCBIfam" id="NF004954">
    <property type="entry name" value="PRK06299.1-4"/>
    <property type="match status" value="1"/>
</dbReference>
<evidence type="ECO:0000256" key="1">
    <source>
        <dbReference type="ARBA" id="ARBA00006767"/>
    </source>
</evidence>
<dbReference type="Pfam" id="PF00575">
    <property type="entry name" value="S1"/>
    <property type="match status" value="6"/>
</dbReference>
<gene>
    <name evidence="8" type="primary">rpsA</name>
    <name evidence="8" type="ORF">GCM10009410_05630</name>
</gene>
<keyword evidence="5 6" id="KW-0687">Ribonucleoprotein</keyword>
<dbReference type="PIRSF" id="PIRSF002111">
    <property type="entry name" value="RpsA"/>
    <property type="match status" value="1"/>
</dbReference>
<dbReference type="CDD" id="cd05687">
    <property type="entry name" value="S1_RPS1_repeat_ec1_hs1"/>
    <property type="match status" value="1"/>
</dbReference>
<evidence type="ECO:0000256" key="6">
    <source>
        <dbReference type="PIRNR" id="PIRNR002111"/>
    </source>
</evidence>
<dbReference type="PROSITE" id="PS50126">
    <property type="entry name" value="S1"/>
    <property type="match status" value="6"/>
</dbReference>
<dbReference type="EMBL" id="BMQW01000001">
    <property type="protein sequence ID" value="GGP76132.1"/>
    <property type="molecule type" value="Genomic_DNA"/>
</dbReference>
<dbReference type="NCBIfam" id="NF004951">
    <property type="entry name" value="PRK06299.1-1"/>
    <property type="match status" value="1"/>
</dbReference>
<dbReference type="InterPro" id="IPR050437">
    <property type="entry name" value="Ribos_protein_bS1-like"/>
</dbReference>
<proteinExistence type="inferred from homology"/>
<organism evidence="8 9">
    <name type="scientific">Shewanella ulleungensis</name>
    <dbReference type="NCBI Taxonomy" id="2282699"/>
    <lineage>
        <taxon>Bacteria</taxon>
        <taxon>Pseudomonadati</taxon>
        <taxon>Pseudomonadota</taxon>
        <taxon>Gammaproteobacteria</taxon>
        <taxon>Alteromonadales</taxon>
        <taxon>Shewanellaceae</taxon>
        <taxon>Shewanella</taxon>
    </lineage>
</organism>
<comment type="caution">
    <text evidence="8">The sequence shown here is derived from an EMBL/GenBank/DDBJ whole genome shotgun (WGS) entry which is preliminary data.</text>
</comment>
<dbReference type="CDD" id="cd05691">
    <property type="entry name" value="S1_RPS1_repeat_ec6"/>
    <property type="match status" value="1"/>
</dbReference>
<dbReference type="SMART" id="SM00316">
    <property type="entry name" value="S1"/>
    <property type="match status" value="6"/>
</dbReference>
<evidence type="ECO:0000313" key="9">
    <source>
        <dbReference type="Proteomes" id="UP000654004"/>
    </source>
</evidence>
<dbReference type="SUPFAM" id="SSF50249">
    <property type="entry name" value="Nucleic acid-binding proteins"/>
    <property type="match status" value="6"/>
</dbReference>
<dbReference type="CDD" id="cd04465">
    <property type="entry name" value="S1_RPS1_repeat_ec2_hs2"/>
    <property type="match status" value="1"/>
</dbReference>
<keyword evidence="3 6" id="KW-0694">RNA-binding</keyword>
<dbReference type="RefSeq" id="WP_188953108.1">
    <property type="nucleotide sequence ID" value="NZ_BMQW01000001.1"/>
</dbReference>
<sequence length="555" mass="61100">MTESFADLFEQSLQTLEFRPGSIVRGTVVAIENGMVLVDAGLKSESPINADEFKNAQGVLEIQVGDEVDVALDSVEDGFGETQLSREKAKRHEAWIVLEKAYEDAETVIGIINGKVKGGFTVELNGIRAFLPGSLVDVRPVRDTAHLEYKELEFKVIKLDQKRNNVVVSRRAVIESESSAERDALLENLQEGQAVKGIVKNLTDYGAFVDLGGVDGLLHITDMAWKRVKHPSEIVNVGDEINVKVLKYDRERTRVSLGLKQLGEDPWLEISKRYPESTKLTGRVTNLTDYGCFVEIEEGVEGLVHVSEMDWTNKNIHPSKVVNLGDEVEVLVLDIDEERRRISLGLKQCKVNPWDDFATKFNKGDKVSGKIKSITDFGIFIGLDGGIDGLVHLSDISWNGTGEDAVSEYKKGDEIHAVVLSVDPERERISLGVKQTEDDPFNAYLADKKKGTVVNGTVSAVDAKGVTVELAETVEGYIRVADISAERIEDASTVYSVGDAIEAKFMGVDRKNRSISLSIKAKDEAEQKEAIATLNKQDDVVMSSAMAEAFKAARK</sequence>
<dbReference type="InterPro" id="IPR035104">
    <property type="entry name" value="Ribosomal_protein_S1-like"/>
</dbReference>
<feature type="domain" description="S1 motif" evidence="7">
    <location>
        <begin position="105"/>
        <end position="171"/>
    </location>
</feature>
<feature type="domain" description="S1 motif" evidence="7">
    <location>
        <begin position="21"/>
        <end position="87"/>
    </location>
</feature>
<dbReference type="NCBIfam" id="TIGR00717">
    <property type="entry name" value="rpsA"/>
    <property type="match status" value="1"/>
</dbReference>
<evidence type="ECO:0000259" key="7">
    <source>
        <dbReference type="PROSITE" id="PS50126"/>
    </source>
</evidence>
<dbReference type="PANTHER" id="PTHR10724">
    <property type="entry name" value="30S RIBOSOMAL PROTEIN S1"/>
    <property type="match status" value="1"/>
</dbReference>
<dbReference type="InterPro" id="IPR003029">
    <property type="entry name" value="S1_domain"/>
</dbReference>
<evidence type="ECO:0000256" key="4">
    <source>
        <dbReference type="ARBA" id="ARBA00022980"/>
    </source>
</evidence>
<dbReference type="CDD" id="cd05688">
    <property type="entry name" value="S1_RPS1_repeat_ec3"/>
    <property type="match status" value="1"/>
</dbReference>
<evidence type="ECO:0000256" key="2">
    <source>
        <dbReference type="ARBA" id="ARBA00022737"/>
    </source>
</evidence>
<evidence type="ECO:0000256" key="3">
    <source>
        <dbReference type="ARBA" id="ARBA00022884"/>
    </source>
</evidence>
<keyword evidence="4 6" id="KW-0689">Ribosomal protein</keyword>
<dbReference type="InterPro" id="IPR012340">
    <property type="entry name" value="NA-bd_OB-fold"/>
</dbReference>
<dbReference type="NCBIfam" id="NF004952">
    <property type="entry name" value="PRK06299.1-2"/>
    <property type="match status" value="1"/>
</dbReference>
<name>A0ABQ2QCX8_9GAMM</name>
<accession>A0ABQ2QCX8</accession>